<keyword evidence="1" id="KW-1133">Transmembrane helix</keyword>
<name>A0A9W4N3C1_9EURO</name>
<comment type="caution">
    <text evidence="2">The sequence shown here is derived from an EMBL/GenBank/DDBJ whole genome shotgun (WGS) entry which is preliminary data.</text>
</comment>
<dbReference type="Proteomes" id="UP001152592">
    <property type="component" value="Unassembled WGS sequence"/>
</dbReference>
<evidence type="ECO:0000313" key="3">
    <source>
        <dbReference type="Proteomes" id="UP001152592"/>
    </source>
</evidence>
<organism evidence="2 3">
    <name type="scientific">Penicillium salamii</name>
    <dbReference type="NCBI Taxonomy" id="1612424"/>
    <lineage>
        <taxon>Eukaryota</taxon>
        <taxon>Fungi</taxon>
        <taxon>Dikarya</taxon>
        <taxon>Ascomycota</taxon>
        <taxon>Pezizomycotina</taxon>
        <taxon>Eurotiomycetes</taxon>
        <taxon>Eurotiomycetidae</taxon>
        <taxon>Eurotiales</taxon>
        <taxon>Aspergillaceae</taxon>
        <taxon>Penicillium</taxon>
    </lineage>
</organism>
<feature type="transmembrane region" description="Helical" evidence="1">
    <location>
        <begin position="127"/>
        <end position="144"/>
    </location>
</feature>
<keyword evidence="1" id="KW-0812">Transmembrane</keyword>
<protein>
    <submittedName>
        <fullName evidence="2">Uncharacterized protein</fullName>
    </submittedName>
</protein>
<feature type="transmembrane region" description="Helical" evidence="1">
    <location>
        <begin position="7"/>
        <end position="28"/>
    </location>
</feature>
<accession>A0A9W4N3C1</accession>
<keyword evidence="1" id="KW-0472">Membrane</keyword>
<evidence type="ECO:0000313" key="2">
    <source>
        <dbReference type="EMBL" id="CAG8272290.1"/>
    </source>
</evidence>
<gene>
    <name evidence="2" type="ORF">PSALAMII_LOCUS1195</name>
</gene>
<dbReference type="OrthoDB" id="8300246at2759"/>
<sequence>MLSHVGKLLPLIFSFSALIYLVIVFVGYTSTSSPNELYFLRELGSFYLRRSLSIAEVDIFAIANIASSKANNVVSSVSTTVIYASNAVETASATIFITSVSISVTVIYGLIIGAIKSIGVNINLGPHSFIATWLVVAFSFAAFLI</sequence>
<evidence type="ECO:0000256" key="1">
    <source>
        <dbReference type="SAM" id="Phobius"/>
    </source>
</evidence>
<feature type="transmembrane region" description="Helical" evidence="1">
    <location>
        <begin position="93"/>
        <end position="115"/>
    </location>
</feature>
<proteinExistence type="predicted"/>
<reference evidence="2" key="1">
    <citation type="submission" date="2021-07" db="EMBL/GenBank/DDBJ databases">
        <authorList>
            <person name="Branca A.L. A."/>
        </authorList>
    </citation>
    <scope>NUCLEOTIDE SEQUENCE</scope>
</reference>
<dbReference type="EMBL" id="CAJVPD010000049">
    <property type="protein sequence ID" value="CAG8272290.1"/>
    <property type="molecule type" value="Genomic_DNA"/>
</dbReference>
<dbReference type="AlphaFoldDB" id="A0A9W4N3C1"/>